<feature type="transmembrane region" description="Helical" evidence="7">
    <location>
        <begin position="163"/>
        <end position="184"/>
    </location>
</feature>
<dbReference type="GO" id="GO:0005886">
    <property type="term" value="C:plasma membrane"/>
    <property type="evidence" value="ECO:0007669"/>
    <property type="project" value="UniProtKB-SubCell"/>
</dbReference>
<reference evidence="8" key="1">
    <citation type="submission" date="2020-08" db="EMBL/GenBank/DDBJ databases">
        <authorList>
            <person name="Liu C."/>
            <person name="Sun Q."/>
        </authorList>
    </citation>
    <scope>NUCLEOTIDE SEQUENCE</scope>
    <source>
        <strain evidence="8">NSJ-65</strain>
    </source>
</reference>
<comment type="subcellular location">
    <subcellularLocation>
        <location evidence="1">Cell membrane</location>
        <topology evidence="1">Multi-pass membrane protein</topology>
    </subcellularLocation>
</comment>
<feature type="transmembrane region" description="Helical" evidence="7">
    <location>
        <begin position="386"/>
        <end position="405"/>
    </location>
</feature>
<proteinExistence type="predicted"/>
<dbReference type="GO" id="GO:0015297">
    <property type="term" value="F:antiporter activity"/>
    <property type="evidence" value="ECO:0007669"/>
    <property type="project" value="InterPro"/>
</dbReference>
<evidence type="ECO:0000256" key="6">
    <source>
        <dbReference type="ARBA" id="ARBA00023136"/>
    </source>
</evidence>
<accession>A0A8J6INR8</accession>
<evidence type="ECO:0000256" key="5">
    <source>
        <dbReference type="ARBA" id="ARBA00022989"/>
    </source>
</evidence>
<feature type="transmembrane region" description="Helical" evidence="7">
    <location>
        <begin position="316"/>
        <end position="337"/>
    </location>
</feature>
<dbReference type="RefSeq" id="WP_186487800.1">
    <property type="nucleotide sequence ID" value="NZ_JACOGI010000001.1"/>
</dbReference>
<comment type="caution">
    <text evidence="8">The sequence shown here is derived from an EMBL/GenBank/DDBJ whole genome shotgun (WGS) entry which is preliminary data.</text>
</comment>
<dbReference type="PANTHER" id="PTHR43549">
    <property type="entry name" value="MULTIDRUG RESISTANCE PROTEIN YPNP-RELATED"/>
    <property type="match status" value="1"/>
</dbReference>
<evidence type="ECO:0000313" key="8">
    <source>
        <dbReference type="EMBL" id="MBC3515992.1"/>
    </source>
</evidence>
<feature type="transmembrane region" description="Helical" evidence="7">
    <location>
        <begin position="132"/>
        <end position="151"/>
    </location>
</feature>
<evidence type="ECO:0000256" key="1">
    <source>
        <dbReference type="ARBA" id="ARBA00004651"/>
    </source>
</evidence>
<organism evidence="8 9">
    <name type="scientific">Neobittarella massiliensis</name>
    <name type="common">ex Bilen et al. 2018</name>
    <dbReference type="NCBI Taxonomy" id="2041842"/>
    <lineage>
        <taxon>Bacteria</taxon>
        <taxon>Bacillati</taxon>
        <taxon>Bacillota</taxon>
        <taxon>Clostridia</taxon>
        <taxon>Eubacteriales</taxon>
        <taxon>Oscillospiraceae</taxon>
        <taxon>Neobittarella (ex Bilen et al. 2018)</taxon>
    </lineage>
</organism>
<dbReference type="EMBL" id="JACOGI010000001">
    <property type="protein sequence ID" value="MBC3515992.1"/>
    <property type="molecule type" value="Genomic_DNA"/>
</dbReference>
<keyword evidence="2" id="KW-0813">Transport</keyword>
<gene>
    <name evidence="8" type="ORF">H8K20_06235</name>
</gene>
<keyword evidence="6 7" id="KW-0472">Membrane</keyword>
<dbReference type="InterPro" id="IPR052031">
    <property type="entry name" value="Membrane_Transporter-Flippase"/>
</dbReference>
<protein>
    <submittedName>
        <fullName evidence="8">MATE family efflux transporter</fullName>
    </submittedName>
</protein>
<name>A0A8J6INR8_9FIRM</name>
<evidence type="ECO:0000313" key="9">
    <source>
        <dbReference type="Proteomes" id="UP000597668"/>
    </source>
</evidence>
<evidence type="ECO:0000256" key="4">
    <source>
        <dbReference type="ARBA" id="ARBA00022692"/>
    </source>
</evidence>
<dbReference type="PIRSF" id="PIRSF006603">
    <property type="entry name" value="DinF"/>
    <property type="match status" value="1"/>
</dbReference>
<keyword evidence="3" id="KW-1003">Cell membrane</keyword>
<dbReference type="InterPro" id="IPR048279">
    <property type="entry name" value="MdtK-like"/>
</dbReference>
<evidence type="ECO:0000256" key="3">
    <source>
        <dbReference type="ARBA" id="ARBA00022475"/>
    </source>
</evidence>
<dbReference type="PANTHER" id="PTHR43549:SF3">
    <property type="entry name" value="MULTIDRUG RESISTANCE PROTEIN YPNP-RELATED"/>
    <property type="match status" value="1"/>
</dbReference>
<keyword evidence="5 7" id="KW-1133">Transmembrane helix</keyword>
<dbReference type="GO" id="GO:0042910">
    <property type="term" value="F:xenobiotic transmembrane transporter activity"/>
    <property type="evidence" value="ECO:0007669"/>
    <property type="project" value="InterPro"/>
</dbReference>
<feature type="transmembrane region" description="Helical" evidence="7">
    <location>
        <begin position="12"/>
        <end position="31"/>
    </location>
</feature>
<dbReference type="CDD" id="cd13138">
    <property type="entry name" value="MATE_yoeA_like"/>
    <property type="match status" value="1"/>
</dbReference>
<feature type="transmembrane region" description="Helical" evidence="7">
    <location>
        <begin position="43"/>
        <end position="65"/>
    </location>
</feature>
<dbReference type="InterPro" id="IPR002528">
    <property type="entry name" value="MATE_fam"/>
</dbReference>
<evidence type="ECO:0000256" key="2">
    <source>
        <dbReference type="ARBA" id="ARBA00022448"/>
    </source>
</evidence>
<dbReference type="AlphaFoldDB" id="A0A8J6INR8"/>
<keyword evidence="9" id="KW-1185">Reference proteome</keyword>
<feature type="transmembrane region" description="Helical" evidence="7">
    <location>
        <begin position="92"/>
        <end position="112"/>
    </location>
</feature>
<dbReference type="NCBIfam" id="TIGR00797">
    <property type="entry name" value="matE"/>
    <property type="match status" value="1"/>
</dbReference>
<dbReference type="Proteomes" id="UP000597668">
    <property type="component" value="Unassembled WGS sequence"/>
</dbReference>
<feature type="transmembrane region" description="Helical" evidence="7">
    <location>
        <begin position="190"/>
        <end position="213"/>
    </location>
</feature>
<dbReference type="Pfam" id="PF01554">
    <property type="entry name" value="MatE"/>
    <property type="match status" value="2"/>
</dbReference>
<keyword evidence="4 7" id="KW-0812">Transmembrane</keyword>
<feature type="transmembrane region" description="Helical" evidence="7">
    <location>
        <begin position="411"/>
        <end position="434"/>
    </location>
</feature>
<sequence>MTKDMTRGNPIKLILLFSIPLLIGNIFQQFYNMADTVIVGRTIGVTALAAVGATGSISFLVLGFVQGLTSGFSVITAQRFGAGDEAGVRRSFATSVLLSIASTAVVTTISVLGARPLLELMQTPSDIIDQSYAYIVCIFFGIGATVFFNLLSGIIRALGDSKTPLIFLIIACIVNIVLDFVLIVNVHMGVAGAAVATVAAQLLSGVCCLVYMFRRFSILKLKKSDWKFDPAFAWEHLRVALPMAFQFSITAIGVVVVQSVLNGFGSTSVAAFTAASKIDQVATQPLLSFGVAMATFTAQNYGAGHFHRIREGVKKCVVVTIAASILGAAVVIIFGGALTRLFVGNAAAEVISLSRTYLTAVSLFYWVLGLLFIFRNTMQGMGRALVPMSAGVTELVLRVVASFTLAKALGYLGVCLASPLAWIGAAVLLCIFYVRTMRTIPNEDEPAPPTTV</sequence>
<feature type="transmembrane region" description="Helical" evidence="7">
    <location>
        <begin position="357"/>
        <end position="374"/>
    </location>
</feature>
<evidence type="ECO:0000256" key="7">
    <source>
        <dbReference type="SAM" id="Phobius"/>
    </source>
</evidence>